<dbReference type="GO" id="GO:0004077">
    <property type="term" value="F:biotin--[biotin carboxyl-carrier protein] ligase activity"/>
    <property type="evidence" value="ECO:0007669"/>
    <property type="project" value="UniProtKB-EC"/>
</dbReference>
<dbReference type="Pfam" id="PF03099">
    <property type="entry name" value="BPL_LplA_LipB"/>
    <property type="match status" value="1"/>
</dbReference>
<evidence type="ECO:0000256" key="3">
    <source>
        <dbReference type="ARBA" id="ARBA00024227"/>
    </source>
</evidence>
<evidence type="ECO:0000256" key="1">
    <source>
        <dbReference type="ARBA" id="ARBA00022598"/>
    </source>
</evidence>
<organism evidence="6 7">
    <name type="scientific">Bartonella tamiae Th239</name>
    <dbReference type="NCBI Taxonomy" id="1094558"/>
    <lineage>
        <taxon>Bacteria</taxon>
        <taxon>Pseudomonadati</taxon>
        <taxon>Pseudomonadota</taxon>
        <taxon>Alphaproteobacteria</taxon>
        <taxon>Hyphomicrobiales</taxon>
        <taxon>Bartonellaceae</taxon>
        <taxon>Bartonella</taxon>
    </lineage>
</organism>
<evidence type="ECO:0000313" key="7">
    <source>
        <dbReference type="Proteomes" id="UP000008952"/>
    </source>
</evidence>
<dbReference type="SUPFAM" id="SSF55681">
    <property type="entry name" value="Class II aaRS and biotin synthetases"/>
    <property type="match status" value="1"/>
</dbReference>
<name>J0QS77_9HYPH</name>
<sequence length="264" mass="29574">MNFILSPIAIENGYQVKWFECLESTNHLAIDLAKTYKCDRHWIVADEQTSGRARRGRDWSSPKGNLYASLLLIKDIHPNTAAQLGFVAGVSLADAITKCLYEHNLDTNIVRLKWPNDVLLCDDKSAGILLELVQLSQYEYALIIGIGLNVAFNYKLAPYPTQSLKSIGVTTTCQTIFSYLSEFWVQNYYLFLQPDGAVAIRNKWLSYAARLGKRIKILNGNEIIEGDFEGLDHDFNCLVNIGEPQSKKITAGDVFFGGAASLKR</sequence>
<dbReference type="HOGENOM" id="CLU_051096_3_0_5"/>
<evidence type="ECO:0000259" key="5">
    <source>
        <dbReference type="PROSITE" id="PS51733"/>
    </source>
</evidence>
<comment type="caution">
    <text evidence="6">The sequence shown here is derived from an EMBL/GenBank/DDBJ whole genome shotgun (WGS) entry which is preliminary data.</text>
</comment>
<dbReference type="CDD" id="cd16442">
    <property type="entry name" value="BPL"/>
    <property type="match status" value="1"/>
</dbReference>
<protein>
    <recommendedName>
        <fullName evidence="3">biotin--[biotin carboxyl-carrier protein] ligase</fullName>
        <ecNumber evidence="3">6.3.4.15</ecNumber>
    </recommendedName>
</protein>
<dbReference type="RefSeq" id="WP_008039502.1">
    <property type="nucleotide sequence ID" value="NZ_JH725147.1"/>
</dbReference>
<dbReference type="AlphaFoldDB" id="J0QS77"/>
<dbReference type="EMBL" id="AIMB01000008">
    <property type="protein sequence ID" value="EJF88721.1"/>
    <property type="molecule type" value="Genomic_DNA"/>
</dbReference>
<proteinExistence type="predicted"/>
<dbReference type="OrthoDB" id="9807064at2"/>
<dbReference type="InterPro" id="IPR003142">
    <property type="entry name" value="BPL_C"/>
</dbReference>
<gene>
    <name evidence="6" type="ORF">ME5_01272</name>
</gene>
<dbReference type="GO" id="GO:0005737">
    <property type="term" value="C:cytoplasm"/>
    <property type="evidence" value="ECO:0007669"/>
    <property type="project" value="TreeGrafter"/>
</dbReference>
<dbReference type="STRING" id="1094558.ME5_01272"/>
<evidence type="ECO:0000313" key="6">
    <source>
        <dbReference type="EMBL" id="EJF88721.1"/>
    </source>
</evidence>
<dbReference type="Pfam" id="PF02237">
    <property type="entry name" value="BPL_C"/>
    <property type="match status" value="1"/>
</dbReference>
<dbReference type="eggNOG" id="COG0340">
    <property type="taxonomic scope" value="Bacteria"/>
</dbReference>
<dbReference type="PATRIC" id="fig|1094558.3.peg.1371"/>
<keyword evidence="2" id="KW-0092">Biotin</keyword>
<dbReference type="PANTHER" id="PTHR12835">
    <property type="entry name" value="BIOTIN PROTEIN LIGASE"/>
    <property type="match status" value="1"/>
</dbReference>
<dbReference type="EC" id="6.3.4.15" evidence="3"/>
<keyword evidence="1 6" id="KW-0436">Ligase</keyword>
<dbReference type="InterPro" id="IPR004408">
    <property type="entry name" value="Biotin_CoA_COase_ligase"/>
</dbReference>
<dbReference type="InterPro" id="IPR045864">
    <property type="entry name" value="aa-tRNA-synth_II/BPL/LPL"/>
</dbReference>
<keyword evidence="7" id="KW-1185">Reference proteome</keyword>
<dbReference type="InterPro" id="IPR004143">
    <property type="entry name" value="BPL_LPL_catalytic"/>
</dbReference>
<evidence type="ECO:0000256" key="2">
    <source>
        <dbReference type="ARBA" id="ARBA00023267"/>
    </source>
</evidence>
<comment type="catalytic activity">
    <reaction evidence="4">
        <text>biotin + L-lysyl-[protein] + ATP = N(6)-biotinyl-L-lysyl-[protein] + AMP + diphosphate + H(+)</text>
        <dbReference type="Rhea" id="RHEA:11756"/>
        <dbReference type="Rhea" id="RHEA-COMP:9752"/>
        <dbReference type="Rhea" id="RHEA-COMP:10505"/>
        <dbReference type="ChEBI" id="CHEBI:15378"/>
        <dbReference type="ChEBI" id="CHEBI:29969"/>
        <dbReference type="ChEBI" id="CHEBI:30616"/>
        <dbReference type="ChEBI" id="CHEBI:33019"/>
        <dbReference type="ChEBI" id="CHEBI:57586"/>
        <dbReference type="ChEBI" id="CHEBI:83144"/>
        <dbReference type="ChEBI" id="CHEBI:456215"/>
        <dbReference type="EC" id="6.3.4.15"/>
    </reaction>
</comment>
<dbReference type="PANTHER" id="PTHR12835:SF5">
    <property type="entry name" value="BIOTIN--PROTEIN LIGASE"/>
    <property type="match status" value="1"/>
</dbReference>
<accession>J0QS77</accession>
<feature type="domain" description="BPL/LPL catalytic" evidence="5">
    <location>
        <begin position="11"/>
        <end position="192"/>
    </location>
</feature>
<dbReference type="Gene3D" id="3.30.930.10">
    <property type="entry name" value="Bira Bifunctional Protein, Domain 2"/>
    <property type="match status" value="1"/>
</dbReference>
<evidence type="ECO:0000256" key="4">
    <source>
        <dbReference type="ARBA" id="ARBA00047846"/>
    </source>
</evidence>
<dbReference type="Proteomes" id="UP000008952">
    <property type="component" value="Unassembled WGS sequence"/>
</dbReference>
<dbReference type="NCBIfam" id="TIGR00121">
    <property type="entry name" value="birA_ligase"/>
    <property type="match status" value="1"/>
</dbReference>
<dbReference type="PROSITE" id="PS51733">
    <property type="entry name" value="BPL_LPL_CATALYTIC"/>
    <property type="match status" value="1"/>
</dbReference>
<reference evidence="6 7" key="1">
    <citation type="submission" date="2012-03" db="EMBL/GenBank/DDBJ databases">
        <title>The Genome Sequence of Bartonella tamiae Th239.</title>
        <authorList>
            <consortium name="The Broad Institute Genome Sequencing Platform"/>
            <consortium name="The Broad Institute Genome Sequencing Center for Infectious Disease"/>
            <person name="Feldgarden M."/>
            <person name="Kirby J."/>
            <person name="Kosoy M."/>
            <person name="Birtles R."/>
            <person name="Probert W.S."/>
            <person name="Chiaraviglio L."/>
            <person name="Young S.K."/>
            <person name="Zeng Q."/>
            <person name="Gargeya S."/>
            <person name="Fitzgerald M."/>
            <person name="Haas B."/>
            <person name="Abouelleil A."/>
            <person name="Alvarado L."/>
            <person name="Arachchi H.M."/>
            <person name="Berlin A."/>
            <person name="Chapman S.B."/>
            <person name="Gearin G."/>
            <person name="Goldberg J."/>
            <person name="Griggs A."/>
            <person name="Gujja S."/>
            <person name="Hansen M."/>
            <person name="Heiman D."/>
            <person name="Howarth C."/>
            <person name="Larimer J."/>
            <person name="Lui A."/>
            <person name="MacDonald P.J.P."/>
            <person name="McCowen C."/>
            <person name="Montmayeur A."/>
            <person name="Murphy C."/>
            <person name="Neiman D."/>
            <person name="Pearson M."/>
            <person name="Priest M."/>
            <person name="Roberts A."/>
            <person name="Saif S."/>
            <person name="Shea T."/>
            <person name="Sisk P."/>
            <person name="Stolte C."/>
            <person name="Sykes S."/>
            <person name="Wortman J."/>
            <person name="Nusbaum C."/>
            <person name="Birren B."/>
        </authorList>
    </citation>
    <scope>NUCLEOTIDE SEQUENCE [LARGE SCALE GENOMIC DNA]</scope>
    <source>
        <strain evidence="6 7">Th239</strain>
    </source>
</reference>